<evidence type="ECO:0000313" key="3">
    <source>
        <dbReference type="Proteomes" id="UP000315217"/>
    </source>
</evidence>
<gene>
    <name evidence="2" type="ORF">E6G98_01030</name>
    <name evidence="1" type="ORF">E6G99_03300</name>
</gene>
<sequence length="51" mass="5910">MHKHLTCECGHMTHADSDEEMVRKAQEHMRAAHGKTITREEVLKMAKEAKH</sequence>
<dbReference type="Pfam" id="PF06348">
    <property type="entry name" value="DUF1059"/>
    <property type="match status" value="1"/>
</dbReference>
<dbReference type="InterPro" id="IPR009409">
    <property type="entry name" value="DUF1059"/>
</dbReference>
<dbReference type="EMBL" id="VBAI01000010">
    <property type="protein sequence ID" value="TMJ13184.1"/>
    <property type="molecule type" value="Genomic_DNA"/>
</dbReference>
<reference evidence="3 4" key="1">
    <citation type="journal article" date="2019" name="Nat. Microbiol.">
        <title>Mediterranean grassland soil C-N compound turnover is dependent on rainfall and depth, and is mediated by genomically divergent microorganisms.</title>
        <authorList>
            <person name="Diamond S."/>
            <person name="Andeer P.F."/>
            <person name="Li Z."/>
            <person name="Crits-Christoph A."/>
            <person name="Burstein D."/>
            <person name="Anantharaman K."/>
            <person name="Lane K.R."/>
            <person name="Thomas B.C."/>
            <person name="Pan C."/>
            <person name="Northen T.R."/>
            <person name="Banfield J.F."/>
        </authorList>
    </citation>
    <scope>NUCLEOTIDE SEQUENCE [LARGE SCALE GENOMIC DNA]</scope>
    <source>
        <strain evidence="2">NP_1</strain>
        <strain evidence="1">NP_2</strain>
    </source>
</reference>
<evidence type="ECO:0000313" key="4">
    <source>
        <dbReference type="Proteomes" id="UP000318661"/>
    </source>
</evidence>
<proteinExistence type="predicted"/>
<evidence type="ECO:0000313" key="1">
    <source>
        <dbReference type="EMBL" id="TMJ09048.1"/>
    </source>
</evidence>
<comment type="caution">
    <text evidence="2">The sequence shown here is derived from an EMBL/GenBank/DDBJ whole genome shotgun (WGS) entry which is preliminary data.</text>
</comment>
<protein>
    <submittedName>
        <fullName evidence="2">DUF1059 domain-containing protein</fullName>
    </submittedName>
</protein>
<accession>A0A537LYW1</accession>
<name>A0A537LYW1_9BACT</name>
<dbReference type="AlphaFoldDB" id="A0A537LYW1"/>
<dbReference type="EMBL" id="VBAJ01000070">
    <property type="protein sequence ID" value="TMJ09048.1"/>
    <property type="molecule type" value="Genomic_DNA"/>
</dbReference>
<dbReference type="Proteomes" id="UP000318661">
    <property type="component" value="Unassembled WGS sequence"/>
</dbReference>
<dbReference type="Proteomes" id="UP000315217">
    <property type="component" value="Unassembled WGS sequence"/>
</dbReference>
<evidence type="ECO:0000313" key="2">
    <source>
        <dbReference type="EMBL" id="TMJ13184.1"/>
    </source>
</evidence>
<organism evidence="2 3">
    <name type="scientific">Candidatus Segetimicrobium genomatis</name>
    <dbReference type="NCBI Taxonomy" id="2569760"/>
    <lineage>
        <taxon>Bacteria</taxon>
        <taxon>Bacillati</taxon>
        <taxon>Candidatus Sysuimicrobiota</taxon>
        <taxon>Candidatus Sysuimicrobiia</taxon>
        <taxon>Candidatus Sysuimicrobiales</taxon>
        <taxon>Candidatus Segetimicrobiaceae</taxon>
        <taxon>Candidatus Segetimicrobium</taxon>
    </lineage>
</organism>